<sequence>MNEADGPSELGSGLREKVDETCFEDQVTSTSPEDSSDAPDNRTDEETDSHDVPQSHRFVQYYIVYIAGAF</sequence>
<organism evidence="2 3">
    <name type="scientific">Patella caerulea</name>
    <name type="common">Rayed Mediterranean limpet</name>
    <dbReference type="NCBI Taxonomy" id="87958"/>
    <lineage>
        <taxon>Eukaryota</taxon>
        <taxon>Metazoa</taxon>
        <taxon>Spiralia</taxon>
        <taxon>Lophotrochozoa</taxon>
        <taxon>Mollusca</taxon>
        <taxon>Gastropoda</taxon>
        <taxon>Patellogastropoda</taxon>
        <taxon>Patelloidea</taxon>
        <taxon>Patellidae</taxon>
        <taxon>Patella</taxon>
    </lineage>
</organism>
<evidence type="ECO:0000313" key="2">
    <source>
        <dbReference type="EMBL" id="KAK6168120.1"/>
    </source>
</evidence>
<dbReference type="Proteomes" id="UP001347796">
    <property type="component" value="Unassembled WGS sequence"/>
</dbReference>
<name>A0AAN8IXF1_PATCE</name>
<gene>
    <name evidence="2" type="ORF">SNE40_022011</name>
</gene>
<reference evidence="2 3" key="1">
    <citation type="submission" date="2024-01" db="EMBL/GenBank/DDBJ databases">
        <title>The genome of the rayed Mediterranean limpet Patella caerulea (Linnaeus, 1758).</title>
        <authorList>
            <person name="Anh-Thu Weber A."/>
            <person name="Halstead-Nussloch G."/>
        </authorList>
    </citation>
    <scope>NUCLEOTIDE SEQUENCE [LARGE SCALE GENOMIC DNA]</scope>
    <source>
        <strain evidence="2">AATW-2023a</strain>
        <tissue evidence="2">Whole specimen</tissue>
    </source>
</reference>
<accession>A0AAN8IXF1</accession>
<protein>
    <submittedName>
        <fullName evidence="2">Uncharacterized protein</fullName>
    </submittedName>
</protein>
<evidence type="ECO:0000256" key="1">
    <source>
        <dbReference type="SAM" id="MobiDB-lite"/>
    </source>
</evidence>
<feature type="region of interest" description="Disordered" evidence="1">
    <location>
        <begin position="1"/>
        <end position="54"/>
    </location>
</feature>
<feature type="compositionally biased region" description="Basic and acidic residues" evidence="1">
    <location>
        <begin position="39"/>
        <end position="54"/>
    </location>
</feature>
<keyword evidence="3" id="KW-1185">Reference proteome</keyword>
<comment type="caution">
    <text evidence="2">The sequence shown here is derived from an EMBL/GenBank/DDBJ whole genome shotgun (WGS) entry which is preliminary data.</text>
</comment>
<evidence type="ECO:0000313" key="3">
    <source>
        <dbReference type="Proteomes" id="UP001347796"/>
    </source>
</evidence>
<proteinExistence type="predicted"/>
<dbReference type="EMBL" id="JAZGQO010000018">
    <property type="protein sequence ID" value="KAK6168120.1"/>
    <property type="molecule type" value="Genomic_DNA"/>
</dbReference>
<dbReference type="AlphaFoldDB" id="A0AAN8IXF1"/>